<name>A0A0N4VAZ9_ENTVE</name>
<dbReference type="Pfam" id="PF22774">
    <property type="entry name" value="DNAJC11_beta-barrel"/>
    <property type="match status" value="1"/>
</dbReference>
<evidence type="ECO:0000256" key="3">
    <source>
        <dbReference type="ARBA" id="ARBA00023186"/>
    </source>
</evidence>
<keyword evidence="2" id="KW-0472">Membrane</keyword>
<dbReference type="PRINTS" id="PR00625">
    <property type="entry name" value="JDOMAIN"/>
</dbReference>
<gene>
    <name evidence="5" type="ORF">EVEC_LOCUS7178</name>
</gene>
<dbReference type="STRING" id="51028.A0A0N4VAZ9"/>
<comment type="subcellular location">
    <subcellularLocation>
        <location evidence="1">Membrane</location>
    </subcellularLocation>
</comment>
<dbReference type="SUPFAM" id="SSF46565">
    <property type="entry name" value="Chaperone J-domain"/>
    <property type="match status" value="1"/>
</dbReference>
<keyword evidence="3" id="KW-0143">Chaperone</keyword>
<dbReference type="InterPro" id="IPR001623">
    <property type="entry name" value="DnaJ_domain"/>
</dbReference>
<evidence type="ECO:0000313" key="5">
    <source>
        <dbReference type="EMBL" id="VDD92427.1"/>
    </source>
</evidence>
<dbReference type="PANTHER" id="PTHR44157">
    <property type="entry name" value="DNAJ HOMOLOG SUBFAMILY C MEMBER 11"/>
    <property type="match status" value="1"/>
</dbReference>
<dbReference type="EMBL" id="UXUI01008810">
    <property type="protein sequence ID" value="VDD92427.1"/>
    <property type="molecule type" value="Genomic_DNA"/>
</dbReference>
<dbReference type="InterPro" id="IPR055225">
    <property type="entry name" value="DNAJC11-like_beta-barrel"/>
</dbReference>
<dbReference type="Proteomes" id="UP000274131">
    <property type="component" value="Unassembled WGS sequence"/>
</dbReference>
<organism evidence="7">
    <name type="scientific">Enterobius vermicularis</name>
    <name type="common">Human pinworm</name>
    <dbReference type="NCBI Taxonomy" id="51028"/>
    <lineage>
        <taxon>Eukaryota</taxon>
        <taxon>Metazoa</taxon>
        <taxon>Ecdysozoa</taxon>
        <taxon>Nematoda</taxon>
        <taxon>Chromadorea</taxon>
        <taxon>Rhabditida</taxon>
        <taxon>Spirurina</taxon>
        <taxon>Oxyuridomorpha</taxon>
        <taxon>Oxyuroidea</taxon>
        <taxon>Oxyuridae</taxon>
        <taxon>Enterobius</taxon>
    </lineage>
</organism>
<evidence type="ECO:0000313" key="7">
    <source>
        <dbReference type="WBParaSite" id="EVEC_0000769401-mRNA-1"/>
    </source>
</evidence>
<reference evidence="7" key="1">
    <citation type="submission" date="2017-02" db="UniProtKB">
        <authorList>
            <consortium name="WormBaseParasite"/>
        </authorList>
    </citation>
    <scope>IDENTIFICATION</scope>
</reference>
<evidence type="ECO:0000256" key="1">
    <source>
        <dbReference type="ARBA" id="ARBA00004370"/>
    </source>
</evidence>
<dbReference type="InterPro" id="IPR024586">
    <property type="entry name" value="DnaJ-like_C11_C"/>
</dbReference>
<dbReference type="WBParaSite" id="EVEC_0000769401-mRNA-1">
    <property type="protein sequence ID" value="EVEC_0000769401-mRNA-1"/>
    <property type="gene ID" value="EVEC_0000769401"/>
</dbReference>
<sequence>MSVSSVSSDYDDGFGATENENEDVDFYGILNVPRNASLDEINKAYRQKCKIFHPDRHIADEDKKAAEKHFVWLRKAHETLSNQRLRTIYDTVGVKGLELQGWELISKSCTSENIRREYEFLRKLRDAEIMLQKVHPTSTFACKTSLIGVFSRDPAERSPPQFIGATQMQSVECTISETDKIGLLGRVKMNNGKGDGSVTMHWARSIPSLSVFETALTLAPGNFSLTGKIAKNFFSRAVVVFQPSLLFFPLQGVVAPSCSLAYTMRLTAAWQGTMAFQFGSQKALVTSIIKAEENLPKFLFALTLSGQNSNIRTSYTWRMPEKESFCEASCIFGLFGASPSIAFEQRLSRYSRVGCSLSLTVPMCLLNGKFKIKTGNSIFEWQFALCDNKDDLSRSVVFGVIIPFVTFTILKAVFRGTYERLMSLLEDRTEERLVDSVKREDAKNIVNLMRRTAERITREEEAQNGLVIVEAKYGEMIGEGRIAALYPLLGDRTVDVTIPLQAMVNNSQLRIYSVKSQLPGFYDPCPMDPKMLRVVYKYRGHMHTVSVADEMALQIPMSFQHGNGEIEG</sequence>
<dbReference type="InterPro" id="IPR052243">
    <property type="entry name" value="Mito_inner_membrane_organizer"/>
</dbReference>
<proteinExistence type="predicted"/>
<dbReference type="InterPro" id="IPR018253">
    <property type="entry name" value="DnaJ_domain_CS"/>
</dbReference>
<evidence type="ECO:0000313" key="6">
    <source>
        <dbReference type="Proteomes" id="UP000274131"/>
    </source>
</evidence>
<dbReference type="CDD" id="cd06257">
    <property type="entry name" value="DnaJ"/>
    <property type="match status" value="1"/>
</dbReference>
<dbReference type="PROSITE" id="PS00636">
    <property type="entry name" value="DNAJ_1"/>
    <property type="match status" value="1"/>
</dbReference>
<dbReference type="GO" id="GO:0042407">
    <property type="term" value="P:cristae formation"/>
    <property type="evidence" value="ECO:0007669"/>
    <property type="project" value="TreeGrafter"/>
</dbReference>
<protein>
    <submittedName>
        <fullName evidence="7">J domain-containing protein</fullName>
    </submittedName>
</protein>
<dbReference type="InterPro" id="IPR036869">
    <property type="entry name" value="J_dom_sf"/>
</dbReference>
<accession>A0A0N4VAZ9</accession>
<dbReference type="OrthoDB" id="18010at2759"/>
<dbReference type="GO" id="GO:0016020">
    <property type="term" value="C:membrane"/>
    <property type="evidence" value="ECO:0007669"/>
    <property type="project" value="UniProtKB-SubCell"/>
</dbReference>
<dbReference type="PROSITE" id="PS50076">
    <property type="entry name" value="DNAJ_2"/>
    <property type="match status" value="1"/>
</dbReference>
<dbReference type="Gene3D" id="1.10.287.110">
    <property type="entry name" value="DnaJ domain"/>
    <property type="match status" value="1"/>
</dbReference>
<dbReference type="SMART" id="SM00271">
    <property type="entry name" value="DnaJ"/>
    <property type="match status" value="1"/>
</dbReference>
<dbReference type="Pfam" id="PF11875">
    <property type="entry name" value="DnaJ-like_C11_C"/>
    <property type="match status" value="1"/>
</dbReference>
<dbReference type="PANTHER" id="PTHR44157:SF1">
    <property type="entry name" value="DNAJ HOMOLOG SUBFAMILY C MEMBER 11"/>
    <property type="match status" value="1"/>
</dbReference>
<keyword evidence="6" id="KW-1185">Reference proteome</keyword>
<dbReference type="Pfam" id="PF00226">
    <property type="entry name" value="DnaJ"/>
    <property type="match status" value="1"/>
</dbReference>
<evidence type="ECO:0000256" key="2">
    <source>
        <dbReference type="ARBA" id="ARBA00023136"/>
    </source>
</evidence>
<evidence type="ECO:0000259" key="4">
    <source>
        <dbReference type="PROSITE" id="PS50076"/>
    </source>
</evidence>
<feature type="domain" description="J" evidence="4">
    <location>
        <begin position="25"/>
        <end position="93"/>
    </location>
</feature>
<reference evidence="5 6" key="2">
    <citation type="submission" date="2018-10" db="EMBL/GenBank/DDBJ databases">
        <authorList>
            <consortium name="Pathogen Informatics"/>
        </authorList>
    </citation>
    <scope>NUCLEOTIDE SEQUENCE [LARGE SCALE GENOMIC DNA]</scope>
</reference>
<dbReference type="GO" id="GO:0005739">
    <property type="term" value="C:mitochondrion"/>
    <property type="evidence" value="ECO:0007669"/>
    <property type="project" value="GOC"/>
</dbReference>
<dbReference type="AlphaFoldDB" id="A0A0N4VAZ9"/>